<sequence length="360" mass="38569">MATAAMQNPSWFLYGPGSAKIVDRPTPTLENELNVMVRVNFVGVCGSDVHFWKEGGFQRKVSDEKPIVMGHEASGTIEAVGSAVTNVKVGDKVAIEPGVPCRRCSAACKRGEYNLCVSMRFFADPPNSHGALTKYLVMPEDFVYKVPDEVSLQEAVLVEPTAVAVHATRLAEIKYGQDVVVTGCGTIGLLCAAVAKAFGARRVILVDIIQAKLDFAHKFLDCETFLVEPGTTSEDVAAKLLETMGINDGVDAVIEASGAQSSIQTGIFLLKSGGSYVQAGLGKAKPEVPMLVLSEKELRVRGCFRYASGDYELALSLIAEGKVKPKAMLSSVTPFETATLAWDKTARGEGVKNIIEGVRY</sequence>
<evidence type="ECO:0000256" key="2">
    <source>
        <dbReference type="ARBA" id="ARBA00008072"/>
    </source>
</evidence>
<evidence type="ECO:0000256" key="11">
    <source>
        <dbReference type="ARBA" id="ARBA00030139"/>
    </source>
</evidence>
<evidence type="ECO:0000256" key="12">
    <source>
        <dbReference type="ARBA" id="ARBA00037881"/>
    </source>
</evidence>
<dbReference type="HOGENOM" id="CLU_026673_11_5_1"/>
<evidence type="ECO:0000256" key="10">
    <source>
        <dbReference type="ARBA" id="ARBA00026119"/>
    </source>
</evidence>
<dbReference type="InterPro" id="IPR013154">
    <property type="entry name" value="ADH-like_N"/>
</dbReference>
<dbReference type="SUPFAM" id="SSF50129">
    <property type="entry name" value="GroES-like"/>
    <property type="match status" value="1"/>
</dbReference>
<dbReference type="PROSITE" id="PS00059">
    <property type="entry name" value="ADH_ZINC"/>
    <property type="match status" value="1"/>
</dbReference>
<comment type="pathway">
    <text evidence="12">Carbohydrate degradation; L-arabinose degradation via L-arabinitol; D-xylulose 5-phosphate from L-arabinose (fungal route): step 2/5.</text>
</comment>
<dbReference type="PANTHER" id="PTHR43161">
    <property type="entry name" value="SORBITOL DEHYDROGENASE"/>
    <property type="match status" value="1"/>
</dbReference>
<dbReference type="GO" id="GO:0003939">
    <property type="term" value="F:L-iditol 2-dehydrogenase (NAD+) activity"/>
    <property type="evidence" value="ECO:0007669"/>
    <property type="project" value="TreeGrafter"/>
</dbReference>
<dbReference type="Pfam" id="PF00107">
    <property type="entry name" value="ADH_zinc_N"/>
    <property type="match status" value="1"/>
</dbReference>
<feature type="domain" description="Enoyl reductase (ER)" evidence="17">
    <location>
        <begin position="15"/>
        <end position="329"/>
    </location>
</feature>
<comment type="caution">
    <text evidence="18">The sequence shown here is derived from an EMBL/GenBank/DDBJ whole genome shotgun (WGS) entry which is preliminary data.</text>
</comment>
<keyword evidence="7" id="KW-0520">NAD</keyword>
<dbReference type="InterPro" id="IPR013149">
    <property type="entry name" value="ADH-like_C"/>
</dbReference>
<evidence type="ECO:0000256" key="1">
    <source>
        <dbReference type="ARBA" id="ARBA00001947"/>
    </source>
</evidence>
<dbReference type="EC" id="1.1.1.12" evidence="13"/>
<dbReference type="eggNOG" id="KOG0024">
    <property type="taxonomic scope" value="Eukaryota"/>
</dbReference>
<dbReference type="InterPro" id="IPR036291">
    <property type="entry name" value="NAD(P)-bd_dom_sf"/>
</dbReference>
<dbReference type="GO" id="GO:0006062">
    <property type="term" value="P:sorbitol catabolic process"/>
    <property type="evidence" value="ECO:0007669"/>
    <property type="project" value="TreeGrafter"/>
</dbReference>
<evidence type="ECO:0000313" key="18">
    <source>
        <dbReference type="EMBL" id="EXF77074.1"/>
    </source>
</evidence>
<accession>A0A010RGV4</accession>
<comment type="pathway">
    <text evidence="9">Carbohydrate degradation; L-arabinose degradation via L-arabinitol; D-xylulose 5-phosphate from L-arabinose (fungal route): step 4/5.</text>
</comment>
<dbReference type="FunFam" id="3.40.50.720:FF:000068">
    <property type="entry name" value="Sorbitol dehydrogenase"/>
    <property type="match status" value="1"/>
</dbReference>
<evidence type="ECO:0000256" key="16">
    <source>
        <dbReference type="RuleBase" id="RU361277"/>
    </source>
</evidence>
<keyword evidence="4 16" id="KW-0862">Zinc</keyword>
<dbReference type="SUPFAM" id="SSF51735">
    <property type="entry name" value="NAD(P)-binding Rossmann-fold domains"/>
    <property type="match status" value="1"/>
</dbReference>
<dbReference type="KEGG" id="cfj:CFIO01_01721"/>
<name>A0A010RGV4_9PEZI</name>
<evidence type="ECO:0000256" key="13">
    <source>
        <dbReference type="ARBA" id="ARBA00038954"/>
    </source>
</evidence>
<comment type="similarity">
    <text evidence="2 16">Belongs to the zinc-containing alcohol dehydrogenase family.</text>
</comment>
<gene>
    <name evidence="18" type="ORF">CFIO01_01721</name>
</gene>
<reference evidence="18 19" key="1">
    <citation type="submission" date="2014-02" db="EMBL/GenBank/DDBJ databases">
        <title>The genome sequence of Colletotrichum fioriniae PJ7.</title>
        <authorList>
            <person name="Baroncelli R."/>
            <person name="Thon M.R."/>
        </authorList>
    </citation>
    <scope>NUCLEOTIDE SEQUENCE [LARGE SCALE GENOMIC DNA]</scope>
    <source>
        <strain evidence="18 19">PJ7</strain>
    </source>
</reference>
<keyword evidence="3 16" id="KW-0479">Metal-binding</keyword>
<evidence type="ECO:0000256" key="5">
    <source>
        <dbReference type="ARBA" id="ARBA00022935"/>
    </source>
</evidence>
<evidence type="ECO:0000256" key="3">
    <source>
        <dbReference type="ARBA" id="ARBA00022723"/>
    </source>
</evidence>
<dbReference type="STRING" id="1445577.A0A010RGV4"/>
<dbReference type="GO" id="GO:0046526">
    <property type="term" value="F:D-xylulose reductase activity"/>
    <property type="evidence" value="ECO:0007669"/>
    <property type="project" value="UniProtKB-EC"/>
</dbReference>
<dbReference type="InterPro" id="IPR020843">
    <property type="entry name" value="ER"/>
</dbReference>
<evidence type="ECO:0000256" key="8">
    <source>
        <dbReference type="ARBA" id="ARBA00024843"/>
    </source>
</evidence>
<dbReference type="InterPro" id="IPR002328">
    <property type="entry name" value="ADH_Zn_CS"/>
</dbReference>
<proteinExistence type="inferred from homology"/>
<dbReference type="InterPro" id="IPR045306">
    <property type="entry name" value="SDH-like"/>
</dbReference>
<dbReference type="OrthoDB" id="3941538at2759"/>
<dbReference type="PANTHER" id="PTHR43161:SF9">
    <property type="entry name" value="SORBITOL DEHYDROGENASE"/>
    <property type="match status" value="1"/>
</dbReference>
<evidence type="ECO:0000256" key="4">
    <source>
        <dbReference type="ARBA" id="ARBA00022833"/>
    </source>
</evidence>
<keyword evidence="5" id="KW-0054">Arabinose catabolism</keyword>
<keyword evidence="5" id="KW-0119">Carbohydrate metabolism</keyword>
<evidence type="ECO:0000256" key="7">
    <source>
        <dbReference type="ARBA" id="ARBA00023027"/>
    </source>
</evidence>
<evidence type="ECO:0000313" key="19">
    <source>
        <dbReference type="Proteomes" id="UP000020467"/>
    </source>
</evidence>
<dbReference type="GO" id="GO:0008270">
    <property type="term" value="F:zinc ion binding"/>
    <property type="evidence" value="ECO:0007669"/>
    <property type="project" value="InterPro"/>
</dbReference>
<comment type="catalytic activity">
    <reaction evidence="15">
        <text>L-arabinitol + NAD(+) = L-xylulose + NADH + H(+)</text>
        <dbReference type="Rhea" id="RHEA:16381"/>
        <dbReference type="ChEBI" id="CHEBI:15378"/>
        <dbReference type="ChEBI" id="CHEBI:17399"/>
        <dbReference type="ChEBI" id="CHEBI:18403"/>
        <dbReference type="ChEBI" id="CHEBI:57540"/>
        <dbReference type="ChEBI" id="CHEBI:57945"/>
        <dbReference type="EC" id="1.1.1.12"/>
    </reaction>
</comment>
<dbReference type="Pfam" id="PF08240">
    <property type="entry name" value="ADH_N"/>
    <property type="match status" value="1"/>
</dbReference>
<evidence type="ECO:0000256" key="15">
    <source>
        <dbReference type="ARBA" id="ARBA00049317"/>
    </source>
</evidence>
<dbReference type="Gene3D" id="3.40.50.720">
    <property type="entry name" value="NAD(P)-binding Rossmann-like Domain"/>
    <property type="match status" value="1"/>
</dbReference>
<dbReference type="EMBL" id="JARH01000760">
    <property type="protein sequence ID" value="EXF77074.1"/>
    <property type="molecule type" value="Genomic_DNA"/>
</dbReference>
<dbReference type="Gene3D" id="3.90.180.10">
    <property type="entry name" value="Medium-chain alcohol dehydrogenases, catalytic domain"/>
    <property type="match status" value="1"/>
</dbReference>
<dbReference type="Proteomes" id="UP000020467">
    <property type="component" value="Unassembled WGS sequence"/>
</dbReference>
<dbReference type="AlphaFoldDB" id="A0A010RGV4"/>
<keyword evidence="6" id="KW-0560">Oxidoreductase</keyword>
<dbReference type="EC" id="1.1.1.9" evidence="10"/>
<organism evidence="18 19">
    <name type="scientific">Colletotrichum fioriniae PJ7</name>
    <dbReference type="NCBI Taxonomy" id="1445577"/>
    <lineage>
        <taxon>Eukaryota</taxon>
        <taxon>Fungi</taxon>
        <taxon>Dikarya</taxon>
        <taxon>Ascomycota</taxon>
        <taxon>Pezizomycotina</taxon>
        <taxon>Sordariomycetes</taxon>
        <taxon>Hypocreomycetidae</taxon>
        <taxon>Glomerellales</taxon>
        <taxon>Glomerellaceae</taxon>
        <taxon>Colletotrichum</taxon>
        <taxon>Colletotrichum acutatum species complex</taxon>
    </lineage>
</organism>
<comment type="function">
    <text evidence="8">Xylitol dehydrogenase which catalyzes the conversion of xylitol to D-xylulose. Xylose is a major component of hemicelluloses such as xylan. Most fungi utilize D-xylose via three enzymatic reactions, xylose reductase (XR), xylitol dehydrogenase (XDH), and xylulokinase, to form xylulose 5-phosphate, which enters pentose phosphate pathway.</text>
</comment>
<evidence type="ECO:0000256" key="6">
    <source>
        <dbReference type="ARBA" id="ARBA00023002"/>
    </source>
</evidence>
<dbReference type="CDD" id="cd05285">
    <property type="entry name" value="sorbitol_DH"/>
    <property type="match status" value="1"/>
</dbReference>
<evidence type="ECO:0000259" key="17">
    <source>
        <dbReference type="SMART" id="SM00829"/>
    </source>
</evidence>
<protein>
    <recommendedName>
        <fullName evidence="14">L-arabinitol 4-dehydrogenase</fullName>
        <ecNumber evidence="13">1.1.1.12</ecNumber>
        <ecNumber evidence="10">1.1.1.9</ecNumber>
    </recommendedName>
    <alternativeName>
        <fullName evidence="11">Xylitol dehydrogenase A</fullName>
    </alternativeName>
</protein>
<evidence type="ECO:0000256" key="9">
    <source>
        <dbReference type="ARBA" id="ARBA00025713"/>
    </source>
</evidence>
<keyword evidence="19" id="KW-1185">Reference proteome</keyword>
<dbReference type="GO" id="GO:0050019">
    <property type="term" value="F:L-arabinitol 4-dehydrogenase activity"/>
    <property type="evidence" value="ECO:0007669"/>
    <property type="project" value="UniProtKB-EC"/>
</dbReference>
<evidence type="ECO:0000256" key="14">
    <source>
        <dbReference type="ARBA" id="ARBA00039783"/>
    </source>
</evidence>
<comment type="cofactor">
    <cofactor evidence="1 16">
        <name>Zn(2+)</name>
        <dbReference type="ChEBI" id="CHEBI:29105"/>
    </cofactor>
</comment>
<dbReference type="GO" id="GO:0019568">
    <property type="term" value="P:arabinose catabolic process"/>
    <property type="evidence" value="ECO:0007669"/>
    <property type="project" value="UniProtKB-KW"/>
</dbReference>
<dbReference type="InterPro" id="IPR011032">
    <property type="entry name" value="GroES-like_sf"/>
</dbReference>
<dbReference type="SMART" id="SM00829">
    <property type="entry name" value="PKS_ER"/>
    <property type="match status" value="1"/>
</dbReference>